<dbReference type="AlphaFoldDB" id="A0AAF0IJR0"/>
<gene>
    <name evidence="1" type="ORF">PRK78_002518</name>
</gene>
<name>A0AAF0IJR0_9EURO</name>
<protein>
    <submittedName>
        <fullName evidence="1">Uncharacterized protein</fullName>
    </submittedName>
</protein>
<evidence type="ECO:0000313" key="2">
    <source>
        <dbReference type="Proteomes" id="UP001219355"/>
    </source>
</evidence>
<dbReference type="Proteomes" id="UP001219355">
    <property type="component" value="Chromosome 2"/>
</dbReference>
<keyword evidence="2" id="KW-1185">Reference proteome</keyword>
<accession>A0AAF0IJR0</accession>
<sequence length="94" mass="10736">MGMWVLHLSKLIDKHRKVLFLAHLSSELAEKLFRPKRHPLSASELRKYGRRTAKGGPTQAIVSSPKSQVFHWHPETTSLGQNKQVCNSETYKLS</sequence>
<organism evidence="1 2">
    <name type="scientific">Emydomyces testavorans</name>
    <dbReference type="NCBI Taxonomy" id="2070801"/>
    <lineage>
        <taxon>Eukaryota</taxon>
        <taxon>Fungi</taxon>
        <taxon>Dikarya</taxon>
        <taxon>Ascomycota</taxon>
        <taxon>Pezizomycotina</taxon>
        <taxon>Eurotiomycetes</taxon>
        <taxon>Eurotiomycetidae</taxon>
        <taxon>Onygenales</taxon>
        <taxon>Nannizziopsiaceae</taxon>
        <taxon>Emydomyces</taxon>
    </lineage>
</organism>
<dbReference type="EMBL" id="CP120628">
    <property type="protein sequence ID" value="WEW57059.1"/>
    <property type="molecule type" value="Genomic_DNA"/>
</dbReference>
<proteinExistence type="predicted"/>
<evidence type="ECO:0000313" key="1">
    <source>
        <dbReference type="EMBL" id="WEW57059.1"/>
    </source>
</evidence>
<reference evidence="1" key="1">
    <citation type="submission" date="2023-03" db="EMBL/GenBank/DDBJ databases">
        <title>Emydomyces testavorans Genome Sequence.</title>
        <authorList>
            <person name="Hoyer L."/>
        </authorList>
    </citation>
    <scope>NUCLEOTIDE SEQUENCE</scope>
    <source>
        <strain evidence="1">16-2883</strain>
    </source>
</reference>